<feature type="transmembrane region" description="Helical" evidence="10">
    <location>
        <begin position="289"/>
        <end position="311"/>
    </location>
</feature>
<keyword evidence="5 10" id="KW-0472">Membrane</keyword>
<reference evidence="12 13" key="1">
    <citation type="submission" date="2023-09" db="EMBL/GenBank/DDBJ databases">
        <title>Pangenome analysis of Batrachochytrium dendrobatidis and related Chytrids.</title>
        <authorList>
            <person name="Yacoub M.N."/>
            <person name="Stajich J.E."/>
            <person name="James T.Y."/>
        </authorList>
    </citation>
    <scope>NUCLEOTIDE SEQUENCE [LARGE SCALE GENOMIC DNA]</scope>
    <source>
        <strain evidence="12 13">JEL0888</strain>
    </source>
</reference>
<evidence type="ECO:0000259" key="11">
    <source>
        <dbReference type="PROSITE" id="PS50259"/>
    </source>
</evidence>
<evidence type="ECO:0000256" key="7">
    <source>
        <dbReference type="ARBA" id="ARBA00023180"/>
    </source>
</evidence>
<evidence type="ECO:0000256" key="4">
    <source>
        <dbReference type="ARBA" id="ARBA00023040"/>
    </source>
</evidence>
<feature type="domain" description="G-protein coupled receptors family 3 profile" evidence="11">
    <location>
        <begin position="253"/>
        <end position="507"/>
    </location>
</feature>
<feature type="transmembrane region" description="Helical" evidence="10">
    <location>
        <begin position="476"/>
        <end position="498"/>
    </location>
</feature>
<keyword evidence="6" id="KW-0675">Receptor</keyword>
<keyword evidence="7" id="KW-0325">Glycoprotein</keyword>
<accession>A0ABR4MX02</accession>
<evidence type="ECO:0000256" key="2">
    <source>
        <dbReference type="ARBA" id="ARBA00022692"/>
    </source>
</evidence>
<evidence type="ECO:0000313" key="12">
    <source>
        <dbReference type="EMBL" id="KAL2911749.1"/>
    </source>
</evidence>
<dbReference type="PANTHER" id="PTHR10519">
    <property type="entry name" value="GABA-B RECEPTOR"/>
    <property type="match status" value="1"/>
</dbReference>
<feature type="compositionally biased region" description="Low complexity" evidence="9">
    <location>
        <begin position="1459"/>
        <end position="1473"/>
    </location>
</feature>
<keyword evidence="2 10" id="KW-0812">Transmembrane</keyword>
<feature type="transmembrane region" description="Helical" evidence="10">
    <location>
        <begin position="323"/>
        <end position="343"/>
    </location>
</feature>
<dbReference type="Gene3D" id="3.40.50.2300">
    <property type="match status" value="1"/>
</dbReference>
<keyword evidence="4" id="KW-0297">G-protein coupled receptor</keyword>
<dbReference type="Proteomes" id="UP001527925">
    <property type="component" value="Unassembled WGS sequence"/>
</dbReference>
<evidence type="ECO:0000256" key="6">
    <source>
        <dbReference type="ARBA" id="ARBA00023170"/>
    </source>
</evidence>
<feature type="transmembrane region" description="Helical" evidence="10">
    <location>
        <begin position="1341"/>
        <end position="1367"/>
    </location>
</feature>
<dbReference type="PROSITE" id="PS50259">
    <property type="entry name" value="G_PROTEIN_RECEP_F3_4"/>
    <property type="match status" value="2"/>
</dbReference>
<evidence type="ECO:0000256" key="3">
    <source>
        <dbReference type="ARBA" id="ARBA00022989"/>
    </source>
</evidence>
<feature type="transmembrane region" description="Helical" evidence="10">
    <location>
        <begin position="1406"/>
        <end position="1428"/>
    </location>
</feature>
<feature type="region of interest" description="Disordered" evidence="9">
    <location>
        <begin position="1493"/>
        <end position="1513"/>
    </location>
</feature>
<evidence type="ECO:0000256" key="1">
    <source>
        <dbReference type="ARBA" id="ARBA00004141"/>
    </source>
</evidence>
<dbReference type="EMBL" id="JADGIZ020000088">
    <property type="protein sequence ID" value="KAL2911749.1"/>
    <property type="molecule type" value="Genomic_DNA"/>
</dbReference>
<feature type="region of interest" description="Disordered" evidence="9">
    <location>
        <begin position="1451"/>
        <end position="1473"/>
    </location>
</feature>
<keyword evidence="3 10" id="KW-1133">Transmembrane helix</keyword>
<feature type="transmembrane region" description="Helical" evidence="10">
    <location>
        <begin position="1226"/>
        <end position="1248"/>
    </location>
</feature>
<gene>
    <name evidence="12" type="ORF">HK105_208752</name>
</gene>
<dbReference type="SUPFAM" id="SSF53822">
    <property type="entry name" value="Periplasmic binding protein-like I"/>
    <property type="match status" value="1"/>
</dbReference>
<feature type="transmembrane region" description="Helical" evidence="10">
    <location>
        <begin position="1260"/>
        <end position="1280"/>
    </location>
</feature>
<evidence type="ECO:0000256" key="10">
    <source>
        <dbReference type="SAM" id="Phobius"/>
    </source>
</evidence>
<sequence length="1959" mass="211746">MHHIVSRSTTRQDTPLDASLFRGVFCVWSFLAPNPADPYYAAFFPRFQTFATWTIANQAGLYYNINFGQTDSRQQDYPRNFFYGDPPTDSVPSTYVTGAYDVTRALAYTLEQVSDATLRRSRMASVLTSVGNQIIVDAQTTGAALANGSLASAITLAKLTKDYTTKPMLVTIPAFTPQGDPLPNPLIIVELQGKSFTDVYDTVASVSLDPVTGNGNMTIDKSKFFWNGNRSLSDVPIDSMPDKEDFVKTSDTIVVVMLAIAALVALACLAAALFVIVKEKSQFIRLFSPRLLAGISIGLALMQVNSFLLVGKNKPVGCALRPWPVPVGVSVVLASIVAKNLRIISVFAFSMSRMLSLFDRLKKIHIIAIHTVLILVPMILLAVVTAISPMTSDAVYANWLDGYQYTCVASAAVNVAVAAVVVWIALLMIGTWVLCYLNSGLPDAYNDTIESAGSAAIILLLGALAFLAGASPATATSAFALETVCTAVAGVTVLMLMLGKPVMNCIVEEILGGRRVNKAARVRTKRSSRSSTHSASSHSQVTSVTSDSSFKVSKSSVAAINPKSSEIASDKQGPERHATLETEAMSQEVQIDISRHRISIAIHATMLDTELLPQWRAAAIHLFPTPVMMIRVSTNRASKAIDAIEYLPFAELTGFKLRTNEPNVGQCMCTLHFGRRTITLCFASPLKAQAWAALLGRALVACAGQRDKLKDTHIVTSLTLQDQAFSHLDASPGFLDAMLVAMAVGALVFAVGAQTRPSNKTANAVNIGFLDVGNVVTADQFYFGMLMAGNEINANATILQDVTLTFPRIRMQSATTRPAAVYDSVASLCDSGQYRAFLCSINTNNTLTYSYPLFYRSQTPLTPNILTMIAMFRYFGWKKTGIVYGASGLYPETNDASKQMFPAYGIQVLTSIKIPDYDSTISTLYYPQIKAQFDFLAQTKLRIFCAYFDTAVVLDVAMAANRTGLIGRDYDTPLDAKLLSGFLVPSFSTAPNPADPYYAAFFPRFQTFATWTIANQAGLYRDINFGQTDSRQQDYPRNFFYGDPPTDSIPAQSVIFAYDVTRALAYTLEQIIVDAQTTGAALANGSLASAITLAKLTKDYTTKPMLVTIPAFTPQGDPLPNPLIIVELQGKSFTDVYDTVASVSLDPVTGNGNMTIDKSKFFWNGNRSLSDVPIDSMPDKEDFVKTSDTIVVVMLAIAALVALACLAAALFVIVKEKSQFIRLFSPRLLAGISIGLALMQVNSFLLVGKNKPVGCALRPWPVPVGVSVVLASIVAKNLRIISVFAFSMSRMLSLFDRLKKIHIIAIHTILLAVVTAISPMTSDAVYANWLDGYQYTCVASAAVNAAVAAVVVWIALLMIGTWVLCYLNSGLPDAYNDTIESAGSAAIILLLGALAFLAGASPATATSAFALEMVCTAVAGVTVLMLMLGKPVMNCIVEEILGGRRVNKAARVRTKRSSRSGGHSASSHSQVTSVTSDSSFKVSKSSVAAINPKSSEIASDKQGPERQATLETEAMSQEVQIDISRHRISIAIHAMMLDTELLPQWRAAAIHLFPTPVMMIRVSTNRASKAIDAIEYLPFAELTGFKLRTDEPNVGQCMCALHFGRRTITLCFASPFKAQAWAALLGRALVACAGQRDMLKDTHIVTSLTLQDQAPLAQEKERWIKMSIATLPIATCHGQVPPMSGKPDVDGPQPVESKALVVRQPHPAWASVTRLLRSTSLDDNTKARLAAGKLHRGELLKLLSSAAASARANRSICDDDIERIMDDVGDGLFALRGRIMDERLSAEAGDGTPSDDKQGSLVRTNPAQEQMFRTVKSALKGSAESRESAIAMLDVLVKQVDRGLWVPKFNQIEDTINDTSTLAEFVGILAKRRDAKSTGVRAVTRFLTANRLVIASTVVSVARAATEIAPIPGLSAALGILNEIIQSMNEGWDAQRIMQAISARVNEVKEIILANMRRV</sequence>
<feature type="transmembrane region" description="Helical" evidence="10">
    <location>
        <begin position="253"/>
        <end position="277"/>
    </location>
</feature>
<keyword evidence="13" id="KW-1185">Reference proteome</keyword>
<dbReference type="InterPro" id="IPR017978">
    <property type="entry name" value="GPCR_3_C"/>
</dbReference>
<feature type="transmembrane region" description="Helical" evidence="10">
    <location>
        <begin position="1190"/>
        <end position="1214"/>
    </location>
</feature>
<comment type="subcellular location">
    <subcellularLocation>
        <location evidence="1">Membrane</location>
        <topology evidence="1">Multi-pass membrane protein</topology>
    </subcellularLocation>
</comment>
<evidence type="ECO:0000256" key="5">
    <source>
        <dbReference type="ARBA" id="ARBA00023136"/>
    </source>
</evidence>
<feature type="transmembrane region" description="Helical" evidence="10">
    <location>
        <begin position="1301"/>
        <end position="1321"/>
    </location>
</feature>
<dbReference type="Pfam" id="PF00003">
    <property type="entry name" value="7tm_3"/>
    <property type="match status" value="2"/>
</dbReference>
<feature type="compositionally biased region" description="Low complexity" evidence="9">
    <location>
        <begin position="529"/>
        <end position="542"/>
    </location>
</feature>
<proteinExistence type="predicted"/>
<feature type="region of interest" description="Disordered" evidence="9">
    <location>
        <begin position="1784"/>
        <end position="1806"/>
    </location>
</feature>
<organism evidence="12 13">
    <name type="scientific">Polyrhizophydium stewartii</name>
    <dbReference type="NCBI Taxonomy" id="2732419"/>
    <lineage>
        <taxon>Eukaryota</taxon>
        <taxon>Fungi</taxon>
        <taxon>Fungi incertae sedis</taxon>
        <taxon>Chytridiomycota</taxon>
        <taxon>Chytridiomycota incertae sedis</taxon>
        <taxon>Chytridiomycetes</taxon>
        <taxon>Rhizophydiales</taxon>
        <taxon>Rhizophydiales incertae sedis</taxon>
        <taxon>Polyrhizophydium</taxon>
    </lineage>
</organism>
<keyword evidence="8" id="KW-0807">Transducer</keyword>
<dbReference type="InterPro" id="IPR028082">
    <property type="entry name" value="Peripla_BP_I"/>
</dbReference>
<evidence type="ECO:0000313" key="13">
    <source>
        <dbReference type="Proteomes" id="UP001527925"/>
    </source>
</evidence>
<dbReference type="InterPro" id="IPR002455">
    <property type="entry name" value="GPCR3_GABA-B"/>
</dbReference>
<comment type="caution">
    <text evidence="12">The sequence shown here is derived from an EMBL/GenBank/DDBJ whole genome shotgun (WGS) entry which is preliminary data.</text>
</comment>
<feature type="domain" description="G-protein coupled receptors family 3 profile" evidence="11">
    <location>
        <begin position="1190"/>
        <end position="1437"/>
    </location>
</feature>
<name>A0ABR4MX02_9FUNG</name>
<feature type="transmembrane region" description="Helical" evidence="10">
    <location>
        <begin position="733"/>
        <end position="753"/>
    </location>
</feature>
<evidence type="ECO:0000256" key="8">
    <source>
        <dbReference type="ARBA" id="ARBA00023224"/>
    </source>
</evidence>
<feature type="transmembrane region" description="Helical" evidence="10">
    <location>
        <begin position="364"/>
        <end position="388"/>
    </location>
</feature>
<feature type="transmembrane region" description="Helical" evidence="10">
    <location>
        <begin position="408"/>
        <end position="437"/>
    </location>
</feature>
<protein>
    <recommendedName>
        <fullName evidence="11">G-protein coupled receptors family 3 profile domain-containing protein</fullName>
    </recommendedName>
</protein>
<dbReference type="PANTHER" id="PTHR10519:SF20">
    <property type="entry name" value="G-PROTEIN COUPLED RECEPTOR 156-RELATED"/>
    <property type="match status" value="1"/>
</dbReference>
<feature type="region of interest" description="Disordered" evidence="9">
    <location>
        <begin position="521"/>
        <end position="542"/>
    </location>
</feature>
<feature type="transmembrane region" description="Helical" evidence="10">
    <location>
        <begin position="1379"/>
        <end position="1400"/>
    </location>
</feature>
<evidence type="ECO:0000256" key="9">
    <source>
        <dbReference type="SAM" id="MobiDB-lite"/>
    </source>
</evidence>
<feature type="transmembrane region" description="Helical" evidence="10">
    <location>
        <begin position="449"/>
        <end position="470"/>
    </location>
</feature>